<dbReference type="GO" id="GO:0007076">
    <property type="term" value="P:mitotic chromosome condensation"/>
    <property type="evidence" value="ECO:0007669"/>
    <property type="project" value="TreeGrafter"/>
</dbReference>
<keyword evidence="3" id="KW-0547">Nucleotide-binding</keyword>
<dbReference type="GO" id="GO:0005634">
    <property type="term" value="C:nucleus"/>
    <property type="evidence" value="ECO:0007669"/>
    <property type="project" value="UniProtKB-SubCell"/>
</dbReference>
<accession>A0A090KQH4</accession>
<organism evidence="12">
    <name type="scientific">Strongyloides ratti</name>
    <name type="common">Parasitic roundworm</name>
    <dbReference type="NCBI Taxonomy" id="34506"/>
    <lineage>
        <taxon>Eukaryota</taxon>
        <taxon>Metazoa</taxon>
        <taxon>Ecdysozoa</taxon>
        <taxon>Nematoda</taxon>
        <taxon>Chromadorea</taxon>
        <taxon>Rhabditida</taxon>
        <taxon>Tylenchina</taxon>
        <taxon>Panagrolaimomorpha</taxon>
        <taxon>Strongyloidoidea</taxon>
        <taxon>Strongyloididae</taxon>
        <taxon>Strongyloides</taxon>
    </lineage>
</organism>
<sequence>MLNSYQDSRNKQSEKQFNSKIMEYDNSPSILESSSHGNDNSSNEDPLSASVDTQINKQNLYIRQVDDINYEEYSDLLSLEIPSWVNETVESNELQSRLIIDTIELENFKSFYGVKKIGPLSTNLSCIIGPNGSGKSNIFDSLLFVFDYNIRKCRAKKAAEFIHKSSQGNCTYAKVTVNFKRIKNDGIKYIDVQDSFFSISRQITESNRSTFYFNGSTINKNDLKNILKKQGFGLDYDRFLILQGEVEKISLLKPKADKQGEDSLLDFLDEIIGTSRFKEPIERINEAISHLQMKITAINAKIRDCERIKSMVETKVKESIKQMRINNAFTDLKYKKYFIELTRNQEICQQIKEKIQKYQEDVNGLNKEVSTVEQEIQKYENDKFQSMKELDRLRRETSDVKQRLNRNDIDLQAVCSKISITEDSLKKYEKKSEELQKEIMESQTVLLNIIKEKEETEKKLIENDKLEIVYEKNKREAEENFYLERSKYVSEINFRDEEFVKAKNDVNRLKNEEAKLQIDMEQMTIKKRNIEEEIKDIQLSITSLISTKNFEIEKKEKLIKEINEIEKKTYNLEEDLVYYELKIKKNSDNISSKTLEYNELSKEYESLIDQEKFSPASEVTQYLYSLNYPGFKGRLGDLASIDKKYDVALSTLGGWSLNMYVVNEVTDGQYLIDELKRTKKGKGTFICINEMKKRFNNKNIEKKYFPGIVRAIDMLQNVSPEILPCFEYVFRDSLIVDNVDMAVQYRENSNRYIPKIVTLDGCVFESSGKITGGGKPISGLIGRKNYHKTTMSDKSKADLKIELSNLNDMINDLKMLNVNVINNKAKINGEIKKNRATLDSMKVEHSIMEKSIFNLDNILKTKQDIVIDKQKDLSNVVIDENAYNDINRKITNLKSVIIEKQLYLSDKEKEYNNIKEKVSNIYKNLVQKHVSDFEKCLIIKKECQDNINDFKKKTIHLSKMCERKKLQQDTNEEEMQRLKSLLENYQISEQRFNEMNCNLMDELSELYRKAEELVNKTNQRDNIKKQRLLLTDLKDKIFKNVHLIEDEEKKLNDYCIKQISYKKEIENLNYLFYNSMHLLPPELICYKNDEQFYSKRVDEAEKEFIYSLKNETYNEPLLMVSVSLKTFAKEELQHIINDKEKIDVEMGIISPHCDGISDTDVIAMYLEKEKLCLTNRSIYRKMNNIYENLQKKASIWRSQRIQEFFVGLKIISDNVKNVYQAITFGGDAELQCCDMLDPYNFGISYKIRPPNKSWRKLNNLSGGEKTLASLALIFGLHEYNPTPLYIMDEIDASLDFRNVSVIGRYIKQKTSNAQFIVVSLRKEMYELADKCICIWKVKDETVAGSYDVEGIVSEIKNWTNLRDIDLNKIFKKNLESLSQLLSIDE</sequence>
<dbReference type="InterPro" id="IPR036277">
    <property type="entry name" value="SMC_hinge_sf"/>
</dbReference>
<dbReference type="WormBase" id="SRAE_X000138000">
    <property type="protein sequence ID" value="SRP09997"/>
    <property type="gene ID" value="WBGene00266948"/>
</dbReference>
<evidence type="ECO:0000256" key="7">
    <source>
        <dbReference type="ARBA" id="ARBA00023242"/>
    </source>
</evidence>
<evidence type="ECO:0000256" key="3">
    <source>
        <dbReference type="ARBA" id="ARBA00022741"/>
    </source>
</evidence>
<reference evidence="12" key="2">
    <citation type="submission" date="2014-09" db="EMBL/GenBank/DDBJ databases">
        <authorList>
            <person name="Aslett A.Martin."/>
        </authorList>
    </citation>
    <scope>NUCLEOTIDE SEQUENCE</scope>
    <source>
        <strain evidence="12">ED321 Heterogonic</strain>
    </source>
</reference>
<evidence type="ECO:0000256" key="1">
    <source>
        <dbReference type="ARBA" id="ARBA00004123"/>
    </source>
</evidence>
<dbReference type="GO" id="GO:0000796">
    <property type="term" value="C:condensin complex"/>
    <property type="evidence" value="ECO:0007669"/>
    <property type="project" value="TreeGrafter"/>
</dbReference>
<feature type="region of interest" description="Disordered" evidence="10">
    <location>
        <begin position="28"/>
        <end position="48"/>
    </location>
</feature>
<dbReference type="InterPro" id="IPR010935">
    <property type="entry name" value="SMC_hinge"/>
</dbReference>
<evidence type="ECO:0000256" key="2">
    <source>
        <dbReference type="ARBA" id="ARBA00006005"/>
    </source>
</evidence>
<dbReference type="SMART" id="SM00968">
    <property type="entry name" value="SMC_hinge"/>
    <property type="match status" value="1"/>
</dbReference>
<evidence type="ECO:0000256" key="8">
    <source>
        <dbReference type="PIRNR" id="PIRNR005719"/>
    </source>
</evidence>
<dbReference type="WBParaSite" id="SRAE_X000138000.1">
    <property type="protein sequence ID" value="SRAE_X000138000.1"/>
    <property type="gene ID" value="WBGene00266948"/>
</dbReference>
<dbReference type="GO" id="GO:0005524">
    <property type="term" value="F:ATP binding"/>
    <property type="evidence" value="ECO:0007669"/>
    <property type="project" value="UniProtKB-KW"/>
</dbReference>
<evidence type="ECO:0000313" key="14">
    <source>
        <dbReference type="WBParaSite" id="SRAE_X000138000.1"/>
    </source>
</evidence>
<feature type="coiled-coil region" evidence="9">
    <location>
        <begin position="492"/>
        <end position="610"/>
    </location>
</feature>
<dbReference type="PIRSF" id="PIRSF005719">
    <property type="entry name" value="SMC"/>
    <property type="match status" value="1"/>
</dbReference>
<evidence type="ECO:0000313" key="13">
    <source>
        <dbReference type="Proteomes" id="UP000035682"/>
    </source>
</evidence>
<evidence type="ECO:0000256" key="5">
    <source>
        <dbReference type="ARBA" id="ARBA00023054"/>
    </source>
</evidence>
<name>A0A090KQH4_STRRB</name>
<evidence type="ECO:0000259" key="11">
    <source>
        <dbReference type="SMART" id="SM00968"/>
    </source>
</evidence>
<dbReference type="GeneID" id="36384442"/>
<proteinExistence type="inferred from homology"/>
<evidence type="ECO:0000256" key="4">
    <source>
        <dbReference type="ARBA" id="ARBA00022840"/>
    </source>
</evidence>
<comment type="similarity">
    <text evidence="2">Belongs to the SMC family. SMC4 subfamily.</text>
</comment>
<protein>
    <recommendedName>
        <fullName evidence="8">Structural maintenance of chromosomes protein</fullName>
    </recommendedName>
</protein>
<dbReference type="Gene3D" id="3.40.50.300">
    <property type="entry name" value="P-loop containing nucleotide triphosphate hydrolases"/>
    <property type="match status" value="2"/>
</dbReference>
<dbReference type="InterPro" id="IPR027417">
    <property type="entry name" value="P-loop_NTPase"/>
</dbReference>
<feature type="domain" description="SMC hinge" evidence="11">
    <location>
        <begin position="629"/>
        <end position="746"/>
    </location>
</feature>
<dbReference type="OrthoDB" id="5575062at2759"/>
<reference evidence="13" key="1">
    <citation type="submission" date="2014-09" db="EMBL/GenBank/DDBJ databases">
        <authorList>
            <person name="Martin A.A."/>
        </authorList>
    </citation>
    <scope>NUCLEOTIDE SEQUENCE</scope>
    <source>
        <strain evidence="13">ED321</strain>
    </source>
</reference>
<evidence type="ECO:0000256" key="6">
    <source>
        <dbReference type="ARBA" id="ARBA00023067"/>
    </source>
</evidence>
<reference evidence="14" key="3">
    <citation type="submission" date="2020-12" db="UniProtKB">
        <authorList>
            <consortium name="WormBaseParasite"/>
        </authorList>
    </citation>
    <scope>IDENTIFICATION</scope>
</reference>
<dbReference type="GO" id="GO:0016887">
    <property type="term" value="F:ATP hydrolysis activity"/>
    <property type="evidence" value="ECO:0007669"/>
    <property type="project" value="InterPro"/>
</dbReference>
<evidence type="ECO:0000256" key="10">
    <source>
        <dbReference type="SAM" id="MobiDB-lite"/>
    </source>
</evidence>
<keyword evidence="5 9" id="KW-0175">Coiled coil</keyword>
<dbReference type="Pfam" id="PF06470">
    <property type="entry name" value="SMC_hinge"/>
    <property type="match status" value="1"/>
</dbReference>
<dbReference type="Gene3D" id="1.20.1060.20">
    <property type="match status" value="1"/>
</dbReference>
<dbReference type="EMBL" id="LN609396">
    <property type="protein sequence ID" value="CEF59634.1"/>
    <property type="molecule type" value="Genomic_DNA"/>
</dbReference>
<feature type="coiled-coil region" evidence="9">
    <location>
        <begin position="964"/>
        <end position="1020"/>
    </location>
</feature>
<dbReference type="OMA" id="CERIKSM"/>
<dbReference type="CTD" id="36384442"/>
<gene>
    <name evidence="12 14 15" type="ORF">SRAE_X000138000</name>
</gene>
<dbReference type="SUPFAM" id="SSF75553">
    <property type="entry name" value="Smc hinge domain"/>
    <property type="match status" value="1"/>
</dbReference>
<dbReference type="PANTHER" id="PTHR18937:SF172">
    <property type="entry name" value="STRUCTURAL MAINTENANCE OF CHROMOSOMES PROTEIN"/>
    <property type="match status" value="1"/>
</dbReference>
<dbReference type="RefSeq" id="XP_024498845.1">
    <property type="nucleotide sequence ID" value="XM_024648296.1"/>
</dbReference>
<keyword evidence="13" id="KW-1185">Reference proteome</keyword>
<dbReference type="Pfam" id="PF02463">
    <property type="entry name" value="SMC_N"/>
    <property type="match status" value="1"/>
</dbReference>
<evidence type="ECO:0000313" key="15">
    <source>
        <dbReference type="WormBase" id="SRAE_X000138000"/>
    </source>
</evidence>
<dbReference type="PANTHER" id="PTHR18937">
    <property type="entry name" value="STRUCTURAL MAINTENANCE OF CHROMOSOMES SMC FAMILY MEMBER"/>
    <property type="match status" value="1"/>
</dbReference>
<evidence type="ECO:0000256" key="9">
    <source>
        <dbReference type="SAM" id="Coils"/>
    </source>
</evidence>
<keyword evidence="4" id="KW-0067">ATP-binding</keyword>
<dbReference type="InterPro" id="IPR003395">
    <property type="entry name" value="RecF/RecN/SMC_N"/>
</dbReference>
<dbReference type="Proteomes" id="UP000035682">
    <property type="component" value="Unplaced"/>
</dbReference>
<keyword evidence="6" id="KW-0226">DNA condensation</keyword>
<keyword evidence="7 8" id="KW-0539">Nucleus</keyword>
<feature type="coiled-coil region" evidence="9">
    <location>
        <begin position="341"/>
        <end position="445"/>
    </location>
</feature>
<dbReference type="InterPro" id="IPR024704">
    <property type="entry name" value="SMC"/>
</dbReference>
<dbReference type="SUPFAM" id="SSF52540">
    <property type="entry name" value="P-loop containing nucleoside triphosphate hydrolases"/>
    <property type="match status" value="1"/>
</dbReference>
<evidence type="ECO:0000313" key="12">
    <source>
        <dbReference type="EMBL" id="CEF59634.1"/>
    </source>
</evidence>
<dbReference type="Gene3D" id="3.30.70.1620">
    <property type="match status" value="1"/>
</dbReference>
<comment type="subcellular location">
    <subcellularLocation>
        <location evidence="1 8">Nucleus</location>
    </subcellularLocation>
</comment>